<evidence type="ECO:0000256" key="1">
    <source>
        <dbReference type="SAM" id="MobiDB-lite"/>
    </source>
</evidence>
<feature type="region of interest" description="Disordered" evidence="1">
    <location>
        <begin position="18"/>
        <end position="38"/>
    </location>
</feature>
<dbReference type="EMBL" id="CP053418">
    <property type="protein sequence ID" value="QJW83493.1"/>
    <property type="molecule type" value="Genomic_DNA"/>
</dbReference>
<evidence type="ECO:0000313" key="2">
    <source>
        <dbReference type="EMBL" id="QJW83493.1"/>
    </source>
</evidence>
<gene>
    <name evidence="2" type="ORF">HK414_02975</name>
</gene>
<sequence>MPCAAAALTVNAGFAMPSVSETPSTPLMTPPSSRPTPVVPPLNTVGSFTGLTVTVTVAVSVTPPEVTV</sequence>
<keyword evidence="3" id="KW-1185">Reference proteome</keyword>
<dbReference type="Proteomes" id="UP000500826">
    <property type="component" value="Chromosome"/>
</dbReference>
<accession>A0ABX6P0B7</accession>
<proteinExistence type="predicted"/>
<reference evidence="2 3" key="1">
    <citation type="submission" date="2020-05" db="EMBL/GenBank/DDBJ databases">
        <title>Ramlibacter rhizophilus sp. nov., isolated from rhizosphere soil of national flower Mugunghwa from South Korea.</title>
        <authorList>
            <person name="Zheng-Fei Y."/>
            <person name="Huan T."/>
        </authorList>
    </citation>
    <scope>NUCLEOTIDE SEQUENCE [LARGE SCALE GENOMIC DNA]</scope>
    <source>
        <strain evidence="2 3">H242</strain>
    </source>
</reference>
<evidence type="ECO:0000313" key="3">
    <source>
        <dbReference type="Proteomes" id="UP000500826"/>
    </source>
</evidence>
<organism evidence="2 3">
    <name type="scientific">Ramlibacter terrae</name>
    <dbReference type="NCBI Taxonomy" id="2732511"/>
    <lineage>
        <taxon>Bacteria</taxon>
        <taxon>Pseudomonadati</taxon>
        <taxon>Pseudomonadota</taxon>
        <taxon>Betaproteobacteria</taxon>
        <taxon>Burkholderiales</taxon>
        <taxon>Comamonadaceae</taxon>
        <taxon>Ramlibacter</taxon>
    </lineage>
</organism>
<protein>
    <submittedName>
        <fullName evidence="2">Uncharacterized protein</fullName>
    </submittedName>
</protein>
<name>A0ABX6P0B7_9BURK</name>
<feature type="compositionally biased region" description="Pro residues" evidence="1">
    <location>
        <begin position="28"/>
        <end position="38"/>
    </location>
</feature>